<evidence type="ECO:0000313" key="1">
    <source>
        <dbReference type="EMBL" id="GLY73787.1"/>
    </source>
</evidence>
<gene>
    <name evidence="1" type="ORF">Airi01_020540</name>
</gene>
<reference evidence="1" key="1">
    <citation type="submission" date="2023-03" db="EMBL/GenBank/DDBJ databases">
        <title>Actinoallomurus iriomotensis NBRC 103681.</title>
        <authorList>
            <person name="Ichikawa N."/>
            <person name="Sato H."/>
            <person name="Tonouchi N."/>
        </authorList>
    </citation>
    <scope>NUCLEOTIDE SEQUENCE</scope>
    <source>
        <strain evidence="1">NBRC 103681</strain>
    </source>
</reference>
<name>A0A9W6RGS2_9ACTN</name>
<comment type="caution">
    <text evidence="1">The sequence shown here is derived from an EMBL/GenBank/DDBJ whole genome shotgun (WGS) entry which is preliminary data.</text>
</comment>
<dbReference type="EMBL" id="BSTJ01000002">
    <property type="protein sequence ID" value="GLY73787.1"/>
    <property type="molecule type" value="Genomic_DNA"/>
</dbReference>
<dbReference type="Proteomes" id="UP001165135">
    <property type="component" value="Unassembled WGS sequence"/>
</dbReference>
<organism evidence="1 2">
    <name type="scientific">Actinoallomurus iriomotensis</name>
    <dbReference type="NCBI Taxonomy" id="478107"/>
    <lineage>
        <taxon>Bacteria</taxon>
        <taxon>Bacillati</taxon>
        <taxon>Actinomycetota</taxon>
        <taxon>Actinomycetes</taxon>
        <taxon>Streptosporangiales</taxon>
        <taxon>Thermomonosporaceae</taxon>
        <taxon>Actinoallomurus</taxon>
    </lineage>
</organism>
<evidence type="ECO:0000313" key="2">
    <source>
        <dbReference type="Proteomes" id="UP001165135"/>
    </source>
</evidence>
<protein>
    <submittedName>
        <fullName evidence="1">Uncharacterized protein</fullName>
    </submittedName>
</protein>
<sequence length="147" mass="15955">MPDAPAPREFRLATVFDSVDPLTGPAFAPGRPRIEDEDERTALAAYLNAGEPLVMTTTLMDDVLDAGRTSVVPMNFRTDGIWIWTDTVTYYLEEHRLAPEPGLLAHLRAAGPYDWAADDATLEAATAYVLVPAGSRPAEPVWEVSGA</sequence>
<accession>A0A9W6RGS2</accession>
<dbReference type="RefSeq" id="WP_285619326.1">
    <property type="nucleotide sequence ID" value="NZ_BSTJ01000002.1"/>
</dbReference>
<dbReference type="AlphaFoldDB" id="A0A9W6RGS2"/>
<proteinExistence type="predicted"/>